<gene>
    <name evidence="2" type="ORF">GJ654_19900</name>
</gene>
<evidence type="ECO:0000256" key="1">
    <source>
        <dbReference type="SAM" id="MobiDB-lite"/>
    </source>
</evidence>
<dbReference type="AlphaFoldDB" id="A0A6N8DWJ9"/>
<proteinExistence type="predicted"/>
<comment type="caution">
    <text evidence="2">The sequence shown here is derived from an EMBL/GenBank/DDBJ whole genome shotgun (WGS) entry which is preliminary data.</text>
</comment>
<organism evidence="2 3">
    <name type="scientific">Rhodoblastus acidophilus</name>
    <name type="common">Rhodopseudomonas acidophila</name>
    <dbReference type="NCBI Taxonomy" id="1074"/>
    <lineage>
        <taxon>Bacteria</taxon>
        <taxon>Pseudomonadati</taxon>
        <taxon>Pseudomonadota</taxon>
        <taxon>Alphaproteobacteria</taxon>
        <taxon>Hyphomicrobiales</taxon>
        <taxon>Rhodoblastaceae</taxon>
        <taxon>Rhodoblastus</taxon>
    </lineage>
</organism>
<evidence type="ECO:0000313" key="2">
    <source>
        <dbReference type="EMBL" id="MTV33244.1"/>
    </source>
</evidence>
<dbReference type="OrthoDB" id="9814072at2"/>
<dbReference type="RefSeq" id="WP_155447922.1">
    <property type="nucleotide sequence ID" value="NZ_JAOQNR010000027.1"/>
</dbReference>
<feature type="region of interest" description="Disordered" evidence="1">
    <location>
        <begin position="82"/>
        <end position="109"/>
    </location>
</feature>
<reference evidence="2 3" key="1">
    <citation type="submission" date="2019-11" db="EMBL/GenBank/DDBJ databases">
        <title>Whole-genome sequence of a Rhodoblastus acidophilus DSM 142.</title>
        <authorList>
            <person name="Kyndt J.A."/>
            <person name="Meyer T.E."/>
        </authorList>
    </citation>
    <scope>NUCLEOTIDE SEQUENCE [LARGE SCALE GENOMIC DNA]</scope>
    <source>
        <strain evidence="2 3">DSM 142</strain>
    </source>
</reference>
<evidence type="ECO:0008006" key="4">
    <source>
        <dbReference type="Google" id="ProtNLM"/>
    </source>
</evidence>
<accession>A0A6N8DWJ9</accession>
<sequence>MSAPDRRGLLDRADEKLSVRRQCALLGVARSGVYRPKKPANDNDLALMRRIDEMYTSWPFLGSRRLARMLKEEGETINRKWTPLSSSTKSSGRESLANHLGLPRTNTFM</sequence>
<protein>
    <recommendedName>
        <fullName evidence="4">HTH-like domain-containing protein</fullName>
    </recommendedName>
</protein>
<evidence type="ECO:0000313" key="3">
    <source>
        <dbReference type="Proteomes" id="UP000439113"/>
    </source>
</evidence>
<dbReference type="EMBL" id="WNKS01000031">
    <property type="protein sequence ID" value="MTV33244.1"/>
    <property type="molecule type" value="Genomic_DNA"/>
</dbReference>
<name>A0A6N8DWJ9_RHOAC</name>
<dbReference type="Proteomes" id="UP000439113">
    <property type="component" value="Unassembled WGS sequence"/>
</dbReference>